<dbReference type="PANTHER" id="PTHR37315">
    <property type="entry name" value="UPF0311 PROTEIN BLR7842"/>
    <property type="match status" value="1"/>
</dbReference>
<evidence type="ECO:0000313" key="1">
    <source>
        <dbReference type="EMBL" id="APA12254.1"/>
    </source>
</evidence>
<dbReference type="Pfam" id="PF11578">
    <property type="entry name" value="DUF3237"/>
    <property type="match status" value="1"/>
</dbReference>
<protein>
    <submittedName>
        <fullName evidence="1">Uncharacterized protein</fullName>
    </submittedName>
</protein>
<organism evidence="1 2">
    <name type="scientific">Sclerotinia sclerotiorum (strain ATCC 18683 / 1980 / Ss-1)</name>
    <name type="common">White mold</name>
    <name type="synonym">Whetzelinia sclerotiorum</name>
    <dbReference type="NCBI Taxonomy" id="665079"/>
    <lineage>
        <taxon>Eukaryota</taxon>
        <taxon>Fungi</taxon>
        <taxon>Dikarya</taxon>
        <taxon>Ascomycota</taxon>
        <taxon>Pezizomycotina</taxon>
        <taxon>Leotiomycetes</taxon>
        <taxon>Helotiales</taxon>
        <taxon>Sclerotiniaceae</taxon>
        <taxon>Sclerotinia</taxon>
    </lineage>
</organism>
<dbReference type="VEuPathDB" id="FungiDB:sscle_09g070240"/>
<dbReference type="OrthoDB" id="2544694at2759"/>
<dbReference type="EMBL" id="CP017822">
    <property type="protein sequence ID" value="APA12254.1"/>
    <property type="molecule type" value="Genomic_DNA"/>
</dbReference>
<dbReference type="RefSeq" id="XP_001588294.1">
    <property type="nucleotide sequence ID" value="XM_001588244.1"/>
</dbReference>
<dbReference type="KEGG" id="ssl:SS1G_10741"/>
<evidence type="ECO:0000313" key="2">
    <source>
        <dbReference type="Proteomes" id="UP000177798"/>
    </source>
</evidence>
<dbReference type="Gene3D" id="2.40.160.20">
    <property type="match status" value="1"/>
</dbReference>
<dbReference type="PANTHER" id="PTHR37315:SF1">
    <property type="entry name" value="UPF0311 PROTEIN BLR7842"/>
    <property type="match status" value="1"/>
</dbReference>
<dbReference type="InterPro" id="IPR020915">
    <property type="entry name" value="UPF0311"/>
</dbReference>
<proteinExistence type="predicted"/>
<accession>A0A1D9QBC6</accession>
<sequence length="215" mass="23887">MPTNQQGKLIHAGEVEKAHHISTLTNTKWAKPSYTLPTPSLKFLFHLECDMEDFHPIGDGGHGNRATVIFKGGRFEGPRLRGTILPGGGDWETIQNTASPSSFSFSSSLSTYPSTYFSKSTPSLQTAHLDTRYNLLTHDNQCIYLRTTGVRTGRREILEALGEEDKHSANEYKMRLNLTFECDDAGKYGWLNRVVGVASSGRNGGRVIYDAFEVL</sequence>
<dbReference type="AlphaFoldDB" id="A0A1D9QBC6"/>
<gene>
    <name evidence="1" type="ORF">sscle_09g070240</name>
</gene>
<reference evidence="2" key="1">
    <citation type="journal article" date="2017" name="Genome Biol. Evol.">
        <title>The complete genome sequence of the phytopathogenic fungus Sclerotinia sclerotiorum reveals insights into the genome architecture of broad host range pathogens.</title>
        <authorList>
            <person name="Derbyshire M."/>
            <person name="Denton-Giles M."/>
            <person name="Hegedus D."/>
            <person name="Seifbarghy S."/>
            <person name="Rollins J."/>
            <person name="van Kan J."/>
            <person name="Seidl M.F."/>
            <person name="Faino L."/>
            <person name="Mbengue M."/>
            <person name="Navaud O."/>
            <person name="Raffaele S."/>
            <person name="Hammond-Kosack K."/>
            <person name="Heard S."/>
            <person name="Oliver R."/>
        </authorList>
    </citation>
    <scope>NUCLEOTIDE SEQUENCE [LARGE SCALE GENOMIC DNA]</scope>
    <source>
        <strain evidence="2">ATCC 18683 / 1980 / Ss-1</strain>
    </source>
</reference>
<name>A0A1D9QBC6_SCLS1</name>
<dbReference type="OMA" id="PRFETGH"/>
<dbReference type="Proteomes" id="UP000177798">
    <property type="component" value="Chromosome 9"/>
</dbReference>